<dbReference type="RefSeq" id="XP_066075698.1">
    <property type="nucleotide sequence ID" value="XM_066219601.1"/>
</dbReference>
<feature type="transmembrane region" description="Helical" evidence="7">
    <location>
        <begin position="172"/>
        <end position="193"/>
    </location>
</feature>
<organism evidence="9 10">
    <name type="scientific">Kwoniella dendrophila CBS 6074</name>
    <dbReference type="NCBI Taxonomy" id="1295534"/>
    <lineage>
        <taxon>Eukaryota</taxon>
        <taxon>Fungi</taxon>
        <taxon>Dikarya</taxon>
        <taxon>Basidiomycota</taxon>
        <taxon>Agaricomycotina</taxon>
        <taxon>Tremellomycetes</taxon>
        <taxon>Tremellales</taxon>
        <taxon>Cryptococcaceae</taxon>
        <taxon>Kwoniella</taxon>
    </lineage>
</organism>
<dbReference type="EMBL" id="CP144102">
    <property type="protein sequence ID" value="WWC88935.1"/>
    <property type="molecule type" value="Genomic_DNA"/>
</dbReference>
<dbReference type="PANTHER" id="PTHR22950">
    <property type="entry name" value="AMINO ACID TRANSPORTER"/>
    <property type="match status" value="1"/>
</dbReference>
<evidence type="ECO:0000256" key="1">
    <source>
        <dbReference type="ARBA" id="ARBA00004141"/>
    </source>
</evidence>
<evidence type="ECO:0000256" key="5">
    <source>
        <dbReference type="ARBA" id="ARBA00023136"/>
    </source>
</evidence>
<evidence type="ECO:0000313" key="10">
    <source>
        <dbReference type="Proteomes" id="UP001355207"/>
    </source>
</evidence>
<dbReference type="AlphaFoldDB" id="A0AAX4JWP4"/>
<evidence type="ECO:0000259" key="8">
    <source>
        <dbReference type="Pfam" id="PF01490"/>
    </source>
</evidence>
<feature type="transmembrane region" description="Helical" evidence="7">
    <location>
        <begin position="287"/>
        <end position="310"/>
    </location>
</feature>
<feature type="transmembrane region" description="Helical" evidence="7">
    <location>
        <begin position="387"/>
        <end position="410"/>
    </location>
</feature>
<dbReference type="Proteomes" id="UP001355207">
    <property type="component" value="Chromosome 5"/>
</dbReference>
<feature type="domain" description="Amino acid transporter transmembrane" evidence="8">
    <location>
        <begin position="67"/>
        <end position="306"/>
    </location>
</feature>
<keyword evidence="4 7" id="KW-1133">Transmembrane helix</keyword>
<feature type="region of interest" description="Disordered" evidence="6">
    <location>
        <begin position="13"/>
        <end position="35"/>
    </location>
</feature>
<feature type="transmembrane region" description="Helical" evidence="7">
    <location>
        <begin position="205"/>
        <end position="226"/>
    </location>
</feature>
<keyword evidence="10" id="KW-1185">Reference proteome</keyword>
<dbReference type="Pfam" id="PF01490">
    <property type="entry name" value="Aa_trans"/>
    <property type="match status" value="1"/>
</dbReference>
<feature type="compositionally biased region" description="Polar residues" evidence="6">
    <location>
        <begin position="21"/>
        <end position="33"/>
    </location>
</feature>
<dbReference type="GO" id="GO:0016020">
    <property type="term" value="C:membrane"/>
    <property type="evidence" value="ECO:0007669"/>
    <property type="project" value="UniProtKB-SubCell"/>
</dbReference>
<gene>
    <name evidence="9" type="ORF">L201_003850</name>
</gene>
<keyword evidence="3 7" id="KW-0812">Transmembrane</keyword>
<evidence type="ECO:0000256" key="6">
    <source>
        <dbReference type="SAM" id="MobiDB-lite"/>
    </source>
</evidence>
<keyword evidence="5 7" id="KW-0472">Membrane</keyword>
<dbReference type="GO" id="GO:0015179">
    <property type="term" value="F:L-amino acid transmembrane transporter activity"/>
    <property type="evidence" value="ECO:0007669"/>
    <property type="project" value="TreeGrafter"/>
</dbReference>
<reference evidence="9 10" key="1">
    <citation type="submission" date="2024-01" db="EMBL/GenBank/DDBJ databases">
        <title>Comparative genomics of Cryptococcus and Kwoniella reveals pathogenesis evolution and contrasting modes of karyotype evolution via chromosome fusion or intercentromeric recombination.</title>
        <authorList>
            <person name="Coelho M.A."/>
            <person name="David-Palma M."/>
            <person name="Shea T."/>
            <person name="Bowers K."/>
            <person name="McGinley-Smith S."/>
            <person name="Mohammad A.W."/>
            <person name="Gnirke A."/>
            <person name="Yurkov A.M."/>
            <person name="Nowrousian M."/>
            <person name="Sun S."/>
            <person name="Cuomo C.A."/>
            <person name="Heitman J."/>
        </authorList>
    </citation>
    <scope>NUCLEOTIDE SEQUENCE [LARGE SCALE GENOMIC DNA]</scope>
    <source>
        <strain evidence="9 10">CBS 6074</strain>
    </source>
</reference>
<evidence type="ECO:0000256" key="7">
    <source>
        <dbReference type="SAM" id="Phobius"/>
    </source>
</evidence>
<sequence length="435" mass="46939">MTDDLRLSTINHHDDSIRSGVGSNNPKSKNDTLPSDVVVSEAGGSKVDDAIFGAINEDGPKYRDVAWLGTAVLMTKTQIGLGVLSIPFVLQTLGLIPGIICLLAVAIITTWSDYVVGTFKRNHPDVYGVDDVGYLLFRGKVGKEIIGAAFWLYMTFVSGSGLLGISIGFNAISNHGVCTAVFVAVAAVITVIFASVQTLGKISWLGWVGLVSIMSALITLTISVALQDRPAAAPQTGPWDKGFILVGKPSFTEAISSISTLVFSYAGTPAFFGIASEMKEPRFYTRAMLMCQTIVTVAYLTIGIICGWYNEEDLLWISFTRTILHSDTLHSPSCQIYLPLHRVVLLRFRLCAFFICNCKCHSCVWWVGRINRCPLWYLALDATDGGIFLLGFNIFIVIIGTFLMVAGTYGSVVDIIASAKASGGGKPWTCADNSA</sequence>
<accession>A0AAX4JWP4</accession>
<name>A0AAX4JWP4_9TREE</name>
<evidence type="ECO:0000313" key="9">
    <source>
        <dbReference type="EMBL" id="WWC88935.1"/>
    </source>
</evidence>
<dbReference type="InterPro" id="IPR013057">
    <property type="entry name" value="AA_transpt_TM"/>
</dbReference>
<dbReference type="PANTHER" id="PTHR22950:SF683">
    <property type="entry name" value="AMINO ACID TRANSPORTER (EUROFUNG)"/>
    <property type="match status" value="1"/>
</dbReference>
<evidence type="ECO:0000256" key="2">
    <source>
        <dbReference type="ARBA" id="ARBA00008066"/>
    </source>
</evidence>
<evidence type="ECO:0000256" key="4">
    <source>
        <dbReference type="ARBA" id="ARBA00022989"/>
    </source>
</evidence>
<comment type="similarity">
    <text evidence="2">Belongs to the amino acid/polyamine transporter 2 family.</text>
</comment>
<comment type="subcellular location">
    <subcellularLocation>
        <location evidence="1">Membrane</location>
        <topology evidence="1">Multi-pass membrane protein</topology>
    </subcellularLocation>
</comment>
<protein>
    <recommendedName>
        <fullName evidence="8">Amino acid transporter transmembrane domain-containing protein</fullName>
    </recommendedName>
</protein>
<proteinExistence type="inferred from homology"/>
<evidence type="ECO:0000256" key="3">
    <source>
        <dbReference type="ARBA" id="ARBA00022692"/>
    </source>
</evidence>
<dbReference type="GeneID" id="91094520"/>
<feature type="transmembrane region" description="Helical" evidence="7">
    <location>
        <begin position="145"/>
        <end position="166"/>
    </location>
</feature>
<feature type="transmembrane region" description="Helical" evidence="7">
    <location>
        <begin position="95"/>
        <end position="116"/>
    </location>
</feature>